<dbReference type="AlphaFoldDB" id="A0A284VJP0"/>
<comment type="cofactor">
    <cofactor evidence="4">
        <name>Zn(2+)</name>
        <dbReference type="ChEBI" id="CHEBI:29105"/>
    </cofactor>
    <text evidence="4">Binds 1 zinc ion per subunit.</text>
</comment>
<evidence type="ECO:0000256" key="1">
    <source>
        <dbReference type="ARBA" id="ARBA00022884"/>
    </source>
</evidence>
<protein>
    <recommendedName>
        <fullName evidence="4">Large ribosomal subunit protein eL43</fullName>
    </recommendedName>
</protein>
<dbReference type="Proteomes" id="UP000218615">
    <property type="component" value="Unassembled WGS sequence"/>
</dbReference>
<feature type="zinc finger region" description="C4-type" evidence="4">
    <location>
        <begin position="42"/>
        <end position="63"/>
    </location>
</feature>
<comment type="subunit">
    <text evidence="4">Part of the 50S ribosomal subunit.</text>
</comment>
<keyword evidence="1 4" id="KW-0694">RNA-binding</keyword>
<reference evidence="7" key="1">
    <citation type="submission" date="2017-06" db="EMBL/GenBank/DDBJ databases">
        <authorList>
            <person name="Cremers G."/>
        </authorList>
    </citation>
    <scope>NUCLEOTIDE SEQUENCE [LARGE SCALE GENOMIC DNA]</scope>
</reference>
<evidence type="ECO:0000256" key="4">
    <source>
        <dbReference type="HAMAP-Rule" id="MF_00327"/>
    </source>
</evidence>
<accession>A0A284VJP0</accession>
<comment type="function">
    <text evidence="4">Binds to the 23S rRNA.</text>
</comment>
<comment type="similarity">
    <text evidence="4">Belongs to the eukaryotic ribosomal protein eL43 family. Putative zinc-binding subfamily.</text>
</comment>
<dbReference type="SUPFAM" id="SSF57829">
    <property type="entry name" value="Zn-binding ribosomal proteins"/>
    <property type="match status" value="1"/>
</dbReference>
<gene>
    <name evidence="4" type="primary">rpl37ae</name>
    <name evidence="6" type="ORF">MNV_120042</name>
</gene>
<keyword evidence="4" id="KW-0863">Zinc-finger</keyword>
<dbReference type="Pfam" id="PF01780">
    <property type="entry name" value="Ribosomal_L37ae"/>
    <property type="match status" value="1"/>
</dbReference>
<keyword evidence="3 4" id="KW-0687">Ribonucleoprotein</keyword>
<organism evidence="6 7">
    <name type="scientific">Candidatus Methanoperedens nitratireducens</name>
    <dbReference type="NCBI Taxonomy" id="1392998"/>
    <lineage>
        <taxon>Archaea</taxon>
        <taxon>Methanobacteriati</taxon>
        <taxon>Methanobacteriota</taxon>
        <taxon>Stenosarchaea group</taxon>
        <taxon>Methanomicrobia</taxon>
        <taxon>Methanosarcinales</taxon>
        <taxon>ANME-2 cluster</taxon>
        <taxon>Candidatus Methanoperedentaceae</taxon>
        <taxon>Candidatus Methanoperedens</taxon>
    </lineage>
</organism>
<feature type="binding site" evidence="4">
    <location>
        <position position="63"/>
    </location>
    <ligand>
        <name>Zn(2+)</name>
        <dbReference type="ChEBI" id="CHEBI:29105"/>
    </ligand>
</feature>
<dbReference type="GO" id="GO:0003735">
    <property type="term" value="F:structural constituent of ribosome"/>
    <property type="evidence" value="ECO:0007669"/>
    <property type="project" value="InterPro"/>
</dbReference>
<dbReference type="PANTHER" id="PTHR48129:SF1">
    <property type="entry name" value="LARGE RIBOSOMAL SUBUNIT PROTEIN EL43"/>
    <property type="match status" value="1"/>
</dbReference>
<dbReference type="OrthoDB" id="372011at2157"/>
<dbReference type="InterPro" id="IPR050522">
    <property type="entry name" value="Ribosomal_protein_eL43"/>
</dbReference>
<dbReference type="NCBIfam" id="NF003058">
    <property type="entry name" value="PRK03976.1"/>
    <property type="match status" value="1"/>
</dbReference>
<keyword evidence="4" id="KW-0699">rRNA-binding</keyword>
<evidence type="ECO:0000256" key="3">
    <source>
        <dbReference type="ARBA" id="ARBA00023274"/>
    </source>
</evidence>
<dbReference type="RefSeq" id="WP_096203844.1">
    <property type="nucleotide sequence ID" value="NZ_FZMP01000024.1"/>
</dbReference>
<dbReference type="PANTHER" id="PTHR48129">
    <property type="entry name" value="60S RIBOSOMAL PROTEIN L37A"/>
    <property type="match status" value="1"/>
</dbReference>
<dbReference type="GO" id="GO:0006412">
    <property type="term" value="P:translation"/>
    <property type="evidence" value="ECO:0007669"/>
    <property type="project" value="UniProtKB-UniRule"/>
</dbReference>
<feature type="binding site" evidence="4">
    <location>
        <position position="60"/>
    </location>
    <ligand>
        <name>Zn(2+)</name>
        <dbReference type="ChEBI" id="CHEBI:29105"/>
    </ligand>
</feature>
<keyword evidence="2 4" id="KW-0689">Ribosomal protein</keyword>
<feature type="binding site" evidence="4">
    <location>
        <position position="42"/>
    </location>
    <ligand>
        <name>Zn(2+)</name>
        <dbReference type="ChEBI" id="CHEBI:29105"/>
    </ligand>
</feature>
<dbReference type="GO" id="GO:0008270">
    <property type="term" value="F:zinc ion binding"/>
    <property type="evidence" value="ECO:0007669"/>
    <property type="project" value="UniProtKB-UniRule"/>
</dbReference>
<feature type="binding site" evidence="4">
    <location>
        <position position="45"/>
    </location>
    <ligand>
        <name>Zn(2+)</name>
        <dbReference type="ChEBI" id="CHEBI:29105"/>
    </ligand>
</feature>
<sequence>MAEIKKKGRKSRSAGRFGTRYGTKNRKLVADIEEKTNADYACSKCGAIKVKRVGTGIWQCAKCKATFAGGSYIPQTSAHLTVLRAVQGERVAIMPASESVPAAETKPAGEARKPEE</sequence>
<keyword evidence="7" id="KW-1185">Reference proteome</keyword>
<dbReference type="Gene3D" id="2.20.25.30">
    <property type="match status" value="1"/>
</dbReference>
<evidence type="ECO:0000313" key="7">
    <source>
        <dbReference type="Proteomes" id="UP000218615"/>
    </source>
</evidence>
<dbReference type="HAMAP" id="MF_00327">
    <property type="entry name" value="Ribosomal_eL43"/>
    <property type="match status" value="1"/>
</dbReference>
<keyword evidence="4" id="KW-0862">Zinc</keyword>
<dbReference type="GO" id="GO:0005840">
    <property type="term" value="C:ribosome"/>
    <property type="evidence" value="ECO:0007669"/>
    <property type="project" value="UniProtKB-KW"/>
</dbReference>
<proteinExistence type="inferred from homology"/>
<evidence type="ECO:0000313" key="6">
    <source>
        <dbReference type="EMBL" id="SNQ59475.1"/>
    </source>
</evidence>
<dbReference type="EMBL" id="FZMP01000024">
    <property type="protein sequence ID" value="SNQ59475.1"/>
    <property type="molecule type" value="Genomic_DNA"/>
</dbReference>
<feature type="region of interest" description="Disordered" evidence="5">
    <location>
        <begin position="97"/>
        <end position="116"/>
    </location>
</feature>
<dbReference type="GO" id="GO:1990904">
    <property type="term" value="C:ribonucleoprotein complex"/>
    <property type="evidence" value="ECO:0007669"/>
    <property type="project" value="UniProtKB-KW"/>
</dbReference>
<evidence type="ECO:0000256" key="5">
    <source>
        <dbReference type="SAM" id="MobiDB-lite"/>
    </source>
</evidence>
<evidence type="ECO:0000256" key="2">
    <source>
        <dbReference type="ARBA" id="ARBA00022980"/>
    </source>
</evidence>
<dbReference type="InterPro" id="IPR002674">
    <property type="entry name" value="Ribosomal_eL43"/>
</dbReference>
<dbReference type="InterPro" id="IPR011331">
    <property type="entry name" value="Ribosomal_eL37/eL43"/>
</dbReference>
<dbReference type="GO" id="GO:0070180">
    <property type="term" value="F:large ribosomal subunit rRNA binding"/>
    <property type="evidence" value="ECO:0007669"/>
    <property type="project" value="UniProtKB-UniRule"/>
</dbReference>
<keyword evidence="4" id="KW-0479">Metal-binding</keyword>
<dbReference type="InterPro" id="IPR011332">
    <property type="entry name" value="Ribosomal_zn-bd"/>
</dbReference>
<feature type="compositionally biased region" description="Basic and acidic residues" evidence="5">
    <location>
        <begin position="107"/>
        <end position="116"/>
    </location>
</feature>
<name>A0A284VJP0_9EURY</name>